<evidence type="ECO:0000256" key="1">
    <source>
        <dbReference type="SAM" id="Phobius"/>
    </source>
</evidence>
<name>A0A679HHH8_BACT4</name>
<dbReference type="EMBL" id="AP022662">
    <property type="protein sequence ID" value="BCA52850.1"/>
    <property type="molecule type" value="Genomic_DNA"/>
</dbReference>
<feature type="transmembrane region" description="Helical" evidence="1">
    <location>
        <begin position="12"/>
        <end position="32"/>
    </location>
</feature>
<accession>A0A679HHH8</accession>
<organism evidence="2 3">
    <name type="scientific">Bacteroides thetaiotaomicron</name>
    <dbReference type="NCBI Taxonomy" id="818"/>
    <lineage>
        <taxon>Bacteria</taxon>
        <taxon>Pseudomonadati</taxon>
        <taxon>Bacteroidota</taxon>
        <taxon>Bacteroidia</taxon>
        <taxon>Bacteroidales</taxon>
        <taxon>Bacteroidaceae</taxon>
        <taxon>Bacteroides</taxon>
    </lineage>
</organism>
<dbReference type="Proteomes" id="UP000500882">
    <property type="component" value="Plasmid p2-F9-2"/>
</dbReference>
<gene>
    <name evidence="2" type="ORF">BatF92_47920</name>
</gene>
<proteinExistence type="predicted"/>
<reference evidence="2 3" key="1">
    <citation type="submission" date="2020-02" db="EMBL/GenBank/DDBJ databases">
        <title>Whole-genome sequencing and comparative analysis of the genomes of Bacteroides thetaiotaomicron and Escherichia coli isolated from a healthy resident in Vietnam.</title>
        <authorList>
            <person name="Mohsin M."/>
            <person name="Tanaka K."/>
            <person name="Kawahara R."/>
            <person name="Kondo S."/>
            <person name="Noguchi H."/>
            <person name="Motooka D."/>
            <person name="Nakamura S."/>
            <person name="Khong D.T."/>
            <person name="Nguyen T.N."/>
            <person name="Tran H.T."/>
            <person name="Yamamoto Y."/>
        </authorList>
    </citation>
    <scope>NUCLEOTIDE SEQUENCE [LARGE SCALE GENOMIC DNA]</scope>
    <source>
        <strain evidence="2 3">F9-2</strain>
        <plasmid evidence="3">p2-f9-2 dna</plasmid>
    </source>
</reference>
<dbReference type="AlphaFoldDB" id="A0A679HHH8"/>
<keyword evidence="2" id="KW-0614">Plasmid</keyword>
<evidence type="ECO:0000313" key="2">
    <source>
        <dbReference type="EMBL" id="BCA52850.1"/>
    </source>
</evidence>
<feature type="transmembrane region" description="Helical" evidence="1">
    <location>
        <begin position="38"/>
        <end position="60"/>
    </location>
</feature>
<keyword evidence="1" id="KW-0812">Transmembrane</keyword>
<protein>
    <submittedName>
        <fullName evidence="2">Uncharacterized protein</fullName>
    </submittedName>
</protein>
<dbReference type="RefSeq" id="WP_172557071.1">
    <property type="nucleotide sequence ID" value="NZ_AP022662.1"/>
</dbReference>
<keyword evidence="1" id="KW-0472">Membrane</keyword>
<keyword evidence="1" id="KW-1133">Transmembrane helix</keyword>
<evidence type="ECO:0000313" key="3">
    <source>
        <dbReference type="Proteomes" id="UP000500882"/>
    </source>
</evidence>
<sequence>MEQRKDIMTGIIRILILFIVGSIFLAIAGYILSFVIDIIGRIIVFVLQWAVFGGIAWYGYKYFKKPKPKEKPAEVIPEEAIYIFRTADCYRKPFQGYFCFGCCRIWKF</sequence>
<geneLocation type="plasmid" evidence="3">
    <name>p2-f9-2 dna</name>
</geneLocation>